<reference evidence="1 2" key="1">
    <citation type="submission" date="2018-03" db="EMBL/GenBank/DDBJ databases">
        <title>Rhodobacter blasticus.</title>
        <authorList>
            <person name="Meyer T.E."/>
            <person name="Miller S."/>
            <person name="Lodha T."/>
            <person name="Gandham S."/>
            <person name="Chintalapati S."/>
            <person name="Chintalapati V.R."/>
        </authorList>
    </citation>
    <scope>NUCLEOTIDE SEQUENCE [LARGE SCALE GENOMIC DNA]</scope>
    <source>
        <strain evidence="1 2">DSM 2131</strain>
    </source>
</reference>
<organism evidence="1 2">
    <name type="scientific">Fuscovulum blasticum DSM 2131</name>
    <dbReference type="NCBI Taxonomy" id="1188250"/>
    <lineage>
        <taxon>Bacteria</taxon>
        <taxon>Pseudomonadati</taxon>
        <taxon>Pseudomonadota</taxon>
        <taxon>Alphaproteobacteria</taxon>
        <taxon>Rhodobacterales</taxon>
        <taxon>Paracoccaceae</taxon>
        <taxon>Pseudogemmobacter</taxon>
    </lineage>
</organism>
<proteinExistence type="predicted"/>
<dbReference type="AlphaFoldDB" id="A0A2T4J4R7"/>
<comment type="caution">
    <text evidence="1">The sequence shown here is derived from an EMBL/GenBank/DDBJ whole genome shotgun (WGS) entry which is preliminary data.</text>
</comment>
<protein>
    <recommendedName>
        <fullName evidence="3">DUF2125 domain-containing protein</fullName>
    </recommendedName>
</protein>
<accession>A0A2T4J4R7</accession>
<keyword evidence="2" id="KW-1185">Reference proteome</keyword>
<dbReference type="Proteomes" id="UP000241362">
    <property type="component" value="Unassembled WGS sequence"/>
</dbReference>
<dbReference type="EMBL" id="PZKE01000026">
    <property type="protein sequence ID" value="PTE12828.1"/>
    <property type="molecule type" value="Genomic_DNA"/>
</dbReference>
<name>A0A2T4J4R7_FUSBL</name>
<evidence type="ECO:0000313" key="2">
    <source>
        <dbReference type="Proteomes" id="UP000241362"/>
    </source>
</evidence>
<evidence type="ECO:0008006" key="3">
    <source>
        <dbReference type="Google" id="ProtNLM"/>
    </source>
</evidence>
<gene>
    <name evidence="1" type="ORF">C5F44_16470</name>
</gene>
<sequence length="312" mass="32860">MLVAGLAGPGAALAQTTPGEACAQVWSALIAGSPDGVAISGEVEEGKGGWCIVRNVVLDSPARYSPDPHIRELRFAGRLGEAVPGPAAAAQGSALDSLQIEIDGLTLPVRTDDPATNYLLAAQAQVSPMSMRFQADWDRDARRLKIVRFDLALWGENRITLRAVIDNVDLSSKSATQMALTGFAIREADLAITTRGLFESYVLPSLISRFDPNAGTSVEAQAEVLRQSALDAVAALPEPAFAPDSKAALGELLRDLPNPAGTLRVQLRAKTGFGPARLMSYAMTGVPQSADGLAPLFDGATFGIDWERAAPK</sequence>
<evidence type="ECO:0000313" key="1">
    <source>
        <dbReference type="EMBL" id="PTE12828.1"/>
    </source>
</evidence>